<evidence type="ECO:0008006" key="3">
    <source>
        <dbReference type="Google" id="ProtNLM"/>
    </source>
</evidence>
<dbReference type="Pfam" id="PF05056">
    <property type="entry name" value="DUF674"/>
    <property type="match status" value="2"/>
</dbReference>
<gene>
    <name evidence="1" type="ORF">SAY86_009647</name>
</gene>
<name>A0AAN7L571_TRANT</name>
<evidence type="ECO:0000313" key="2">
    <source>
        <dbReference type="Proteomes" id="UP001346149"/>
    </source>
</evidence>
<dbReference type="PANTHER" id="PTHR33103:SF19">
    <property type="entry name" value="OS09G0544700 PROTEIN"/>
    <property type="match status" value="1"/>
</dbReference>
<keyword evidence="2" id="KW-1185">Reference proteome</keyword>
<dbReference type="EMBL" id="JAXQNO010000019">
    <property type="protein sequence ID" value="KAK4774712.1"/>
    <property type="molecule type" value="Genomic_DNA"/>
</dbReference>
<protein>
    <recommendedName>
        <fullName evidence="3">DUF674 domain-containing protein</fullName>
    </recommendedName>
</protein>
<evidence type="ECO:0000313" key="1">
    <source>
        <dbReference type="EMBL" id="KAK4774712.1"/>
    </source>
</evidence>
<organism evidence="1 2">
    <name type="scientific">Trapa natans</name>
    <name type="common">Water chestnut</name>
    <dbReference type="NCBI Taxonomy" id="22666"/>
    <lineage>
        <taxon>Eukaryota</taxon>
        <taxon>Viridiplantae</taxon>
        <taxon>Streptophyta</taxon>
        <taxon>Embryophyta</taxon>
        <taxon>Tracheophyta</taxon>
        <taxon>Spermatophyta</taxon>
        <taxon>Magnoliopsida</taxon>
        <taxon>eudicotyledons</taxon>
        <taxon>Gunneridae</taxon>
        <taxon>Pentapetalae</taxon>
        <taxon>rosids</taxon>
        <taxon>malvids</taxon>
        <taxon>Myrtales</taxon>
        <taxon>Lythraceae</taxon>
        <taxon>Trapa</taxon>
    </lineage>
</organism>
<dbReference type="InterPro" id="IPR007750">
    <property type="entry name" value="DUF674"/>
</dbReference>
<dbReference type="PANTHER" id="PTHR33103">
    <property type="entry name" value="OS01G0153900 PROTEIN"/>
    <property type="match status" value="1"/>
</dbReference>
<sequence length="271" mass="29418">MAEAAENKVKEQPAEKKVKVKLLVDTKNDVVLFAEAGKDFIDFLFHFLSMPIGAVVRLIGKSGMVGSLRNLYDSIEKLDDTYCIKPPSSSSSGYSDVKNRLLKPWIPSYSGTTEKSGGNTPALFPPELISYDDSQKATYYGCSTNYGHCYNYVSSNPLATCPKCREAMSRLITLVEVPGGQMPTAAESGGSEGYVKGVVTYMVMDDLSVSPMSNISCITLLNKFNVADLSCLREKVIELGMHEGVALLKASLQSKTVLTDVLLPGEKISVQ</sequence>
<dbReference type="Proteomes" id="UP001346149">
    <property type="component" value="Unassembled WGS sequence"/>
</dbReference>
<reference evidence="1 2" key="1">
    <citation type="journal article" date="2023" name="Hortic Res">
        <title>Pangenome of water caltrop reveals structural variations and asymmetric subgenome divergence after allopolyploidization.</title>
        <authorList>
            <person name="Zhang X."/>
            <person name="Chen Y."/>
            <person name="Wang L."/>
            <person name="Yuan Y."/>
            <person name="Fang M."/>
            <person name="Shi L."/>
            <person name="Lu R."/>
            <person name="Comes H.P."/>
            <person name="Ma Y."/>
            <person name="Chen Y."/>
            <person name="Huang G."/>
            <person name="Zhou Y."/>
            <person name="Zheng Z."/>
            <person name="Qiu Y."/>
        </authorList>
    </citation>
    <scope>NUCLEOTIDE SEQUENCE [LARGE SCALE GENOMIC DNA]</scope>
    <source>
        <strain evidence="1">F231</strain>
    </source>
</reference>
<comment type="caution">
    <text evidence="1">The sequence shown here is derived from an EMBL/GenBank/DDBJ whole genome shotgun (WGS) entry which is preliminary data.</text>
</comment>
<accession>A0AAN7L571</accession>
<proteinExistence type="predicted"/>
<dbReference type="AlphaFoldDB" id="A0AAN7L571"/>